<protein>
    <submittedName>
        <fullName evidence="1">Uncharacterized protein</fullName>
    </submittedName>
</protein>
<accession>A0ABN6EYP7</accession>
<evidence type="ECO:0000313" key="1">
    <source>
        <dbReference type="EMBL" id="BCS94799.1"/>
    </source>
</evidence>
<gene>
    <name evidence="1" type="ORF">DSLASN_04310</name>
</gene>
<dbReference type="Proteomes" id="UP001320148">
    <property type="component" value="Chromosome"/>
</dbReference>
<organism evidence="1 2">
    <name type="scientific">Desulfoluna limicola</name>
    <dbReference type="NCBI Taxonomy" id="2810562"/>
    <lineage>
        <taxon>Bacteria</taxon>
        <taxon>Pseudomonadati</taxon>
        <taxon>Thermodesulfobacteriota</taxon>
        <taxon>Desulfobacteria</taxon>
        <taxon>Desulfobacterales</taxon>
        <taxon>Desulfolunaceae</taxon>
        <taxon>Desulfoluna</taxon>
    </lineage>
</organism>
<evidence type="ECO:0000313" key="2">
    <source>
        <dbReference type="Proteomes" id="UP001320148"/>
    </source>
</evidence>
<proteinExistence type="predicted"/>
<name>A0ABN6EYP7_9BACT</name>
<keyword evidence="2" id="KW-1185">Reference proteome</keyword>
<dbReference type="EMBL" id="AP024488">
    <property type="protein sequence ID" value="BCS94799.1"/>
    <property type="molecule type" value="Genomic_DNA"/>
</dbReference>
<reference evidence="1 2" key="1">
    <citation type="submission" date="2021-02" db="EMBL/GenBank/DDBJ databases">
        <title>Complete genome of Desulfoluna sp. strain ASN36.</title>
        <authorList>
            <person name="Takahashi A."/>
            <person name="Kojima H."/>
            <person name="Fukui M."/>
        </authorList>
    </citation>
    <scope>NUCLEOTIDE SEQUENCE [LARGE SCALE GENOMIC DNA]</scope>
    <source>
        <strain evidence="1 2">ASN36</strain>
    </source>
</reference>
<sequence length="61" mass="6155">MLGGIRAGVDEMAFGSMVSVSWPGGGLGPVMAVCAGHALGFGVQMGWSLYGGSENNVLVLR</sequence>